<dbReference type="OrthoDB" id="8909021at2"/>
<keyword evidence="9 11" id="KW-0460">Magnesium</keyword>
<evidence type="ECO:0000256" key="5">
    <source>
        <dbReference type="ARBA" id="ARBA00022723"/>
    </source>
</evidence>
<evidence type="ECO:0000256" key="1">
    <source>
        <dbReference type="ARBA" id="ARBA00001771"/>
    </source>
</evidence>
<dbReference type="GO" id="GO:0009229">
    <property type="term" value="P:thiamine diphosphate biosynthetic process"/>
    <property type="evidence" value="ECO:0007669"/>
    <property type="project" value="UniProtKB-UniRule"/>
</dbReference>
<reference evidence="12 13" key="1">
    <citation type="submission" date="2016-11" db="EMBL/GenBank/DDBJ databases">
        <authorList>
            <person name="Jaros S."/>
            <person name="Januszkiewicz K."/>
            <person name="Wedrychowicz H."/>
        </authorList>
    </citation>
    <scope>NUCLEOTIDE SEQUENCE [LARGE SCALE GENOMIC DNA]</scope>
    <source>
        <strain evidence="12 13">DSM 22153</strain>
    </source>
</reference>
<dbReference type="HAMAP" id="MF_00228">
    <property type="entry name" value="Thz_kinase"/>
    <property type="match status" value="1"/>
</dbReference>
<evidence type="ECO:0000313" key="12">
    <source>
        <dbReference type="EMBL" id="SHM17730.1"/>
    </source>
</evidence>
<comment type="pathway">
    <text evidence="3 11">Cofactor biosynthesis; thiamine diphosphate biosynthesis; 4-methyl-5-(2-phosphoethyl)-thiazole from 5-(2-hydroxyethyl)-4-methylthiazole: step 1/1.</text>
</comment>
<comment type="similarity">
    <text evidence="11">Belongs to the Thz kinase family.</text>
</comment>
<dbReference type="STRING" id="735517.SAMN05444272_1973"/>
<dbReference type="EC" id="2.7.1.50" evidence="11"/>
<comment type="function">
    <text evidence="11">Catalyzes the phosphorylation of the hydroxyl group of 4-methyl-5-beta-hydroxyethylthiazole (THZ).</text>
</comment>
<feature type="binding site" evidence="11">
    <location>
        <position position="125"/>
    </location>
    <ligand>
        <name>ATP</name>
        <dbReference type="ChEBI" id="CHEBI:30616"/>
    </ligand>
</feature>
<evidence type="ECO:0000256" key="4">
    <source>
        <dbReference type="ARBA" id="ARBA00022679"/>
    </source>
</evidence>
<dbReference type="GO" id="GO:0005524">
    <property type="term" value="F:ATP binding"/>
    <property type="evidence" value="ECO:0007669"/>
    <property type="project" value="UniProtKB-UniRule"/>
</dbReference>
<comment type="catalytic activity">
    <reaction evidence="1 11">
        <text>5-(2-hydroxyethyl)-4-methylthiazole + ATP = 4-methyl-5-(2-phosphooxyethyl)-thiazole + ADP + H(+)</text>
        <dbReference type="Rhea" id="RHEA:24212"/>
        <dbReference type="ChEBI" id="CHEBI:15378"/>
        <dbReference type="ChEBI" id="CHEBI:17957"/>
        <dbReference type="ChEBI" id="CHEBI:30616"/>
        <dbReference type="ChEBI" id="CHEBI:58296"/>
        <dbReference type="ChEBI" id="CHEBI:456216"/>
        <dbReference type="EC" id="2.7.1.50"/>
    </reaction>
</comment>
<dbReference type="AlphaFoldDB" id="A0A1M7GN87"/>
<feature type="binding site" evidence="11">
    <location>
        <position position="181"/>
    </location>
    <ligand>
        <name>substrate</name>
    </ligand>
</feature>
<dbReference type="SUPFAM" id="SSF53613">
    <property type="entry name" value="Ribokinase-like"/>
    <property type="match status" value="1"/>
</dbReference>
<organism evidence="12 13">
    <name type="scientific">Roseibium suaedae</name>
    <dbReference type="NCBI Taxonomy" id="735517"/>
    <lineage>
        <taxon>Bacteria</taxon>
        <taxon>Pseudomonadati</taxon>
        <taxon>Pseudomonadota</taxon>
        <taxon>Alphaproteobacteria</taxon>
        <taxon>Hyphomicrobiales</taxon>
        <taxon>Stappiaceae</taxon>
        <taxon>Roseibium</taxon>
    </lineage>
</organism>
<evidence type="ECO:0000256" key="8">
    <source>
        <dbReference type="ARBA" id="ARBA00022840"/>
    </source>
</evidence>
<dbReference type="PIRSF" id="PIRSF000513">
    <property type="entry name" value="Thz_kinase"/>
    <property type="match status" value="1"/>
</dbReference>
<dbReference type="Gene3D" id="3.40.1190.20">
    <property type="match status" value="1"/>
</dbReference>
<evidence type="ECO:0000313" key="13">
    <source>
        <dbReference type="Proteomes" id="UP000186002"/>
    </source>
</evidence>
<evidence type="ECO:0000256" key="2">
    <source>
        <dbReference type="ARBA" id="ARBA00001946"/>
    </source>
</evidence>
<name>A0A1M7GN87_9HYPH</name>
<proteinExistence type="inferred from homology"/>
<dbReference type="UniPathway" id="UPA00060">
    <property type="reaction ID" value="UER00139"/>
</dbReference>
<gene>
    <name evidence="11" type="primary">thiM</name>
    <name evidence="12" type="ORF">SAMN05444272_1973</name>
</gene>
<dbReference type="PRINTS" id="PR01099">
    <property type="entry name" value="HYETHTZKNASE"/>
</dbReference>
<dbReference type="CDD" id="cd01170">
    <property type="entry name" value="THZ_kinase"/>
    <property type="match status" value="1"/>
</dbReference>
<dbReference type="GO" id="GO:0009228">
    <property type="term" value="P:thiamine biosynthetic process"/>
    <property type="evidence" value="ECO:0007669"/>
    <property type="project" value="UniProtKB-KW"/>
</dbReference>
<dbReference type="GO" id="GO:0004417">
    <property type="term" value="F:hydroxyethylthiazole kinase activity"/>
    <property type="evidence" value="ECO:0007669"/>
    <property type="project" value="UniProtKB-UniRule"/>
</dbReference>
<comment type="cofactor">
    <cofactor evidence="2 11">
        <name>Mg(2+)</name>
        <dbReference type="ChEBI" id="CHEBI:18420"/>
    </cofactor>
</comment>
<dbReference type="Pfam" id="PF02110">
    <property type="entry name" value="HK"/>
    <property type="match status" value="2"/>
</dbReference>
<dbReference type="GO" id="GO:0000287">
    <property type="term" value="F:magnesium ion binding"/>
    <property type="evidence" value="ECO:0007669"/>
    <property type="project" value="UniProtKB-UniRule"/>
</dbReference>
<evidence type="ECO:0000256" key="3">
    <source>
        <dbReference type="ARBA" id="ARBA00004868"/>
    </source>
</evidence>
<evidence type="ECO:0000256" key="7">
    <source>
        <dbReference type="ARBA" id="ARBA00022777"/>
    </source>
</evidence>
<dbReference type="RefSeq" id="WP_073012414.1">
    <property type="nucleotide sequence ID" value="NZ_FRBW01000002.1"/>
</dbReference>
<dbReference type="EMBL" id="FRBW01000002">
    <property type="protein sequence ID" value="SHM17730.1"/>
    <property type="molecule type" value="Genomic_DNA"/>
</dbReference>
<keyword evidence="10 11" id="KW-0784">Thiamine biosynthesis</keyword>
<evidence type="ECO:0000256" key="9">
    <source>
        <dbReference type="ARBA" id="ARBA00022842"/>
    </source>
</evidence>
<keyword evidence="7 11" id="KW-0418">Kinase</keyword>
<feature type="binding site" evidence="11">
    <location>
        <position position="154"/>
    </location>
    <ligand>
        <name>ATP</name>
        <dbReference type="ChEBI" id="CHEBI:30616"/>
    </ligand>
</feature>
<feature type="binding site" evidence="11">
    <location>
        <position position="50"/>
    </location>
    <ligand>
        <name>substrate</name>
    </ligand>
</feature>
<evidence type="ECO:0000256" key="10">
    <source>
        <dbReference type="ARBA" id="ARBA00022977"/>
    </source>
</evidence>
<keyword evidence="8 11" id="KW-0067">ATP-binding</keyword>
<evidence type="ECO:0000256" key="11">
    <source>
        <dbReference type="HAMAP-Rule" id="MF_00228"/>
    </source>
</evidence>
<dbReference type="Proteomes" id="UP000186002">
    <property type="component" value="Unassembled WGS sequence"/>
</dbReference>
<keyword evidence="6 11" id="KW-0547">Nucleotide-binding</keyword>
<dbReference type="InterPro" id="IPR000417">
    <property type="entry name" value="Hyethyz_kinase"/>
</dbReference>
<evidence type="ECO:0000256" key="6">
    <source>
        <dbReference type="ARBA" id="ARBA00022741"/>
    </source>
</evidence>
<sequence>MSDRIFDAAGLQGVLARLRQNAPRIHCLTNPVAQTFTANVLLALGAVPSMTLSVDEVAGFAASADGLLVNLGMLEPERRAAIPLAVDAARQAGKPIVLDPVFVQRSPSRCALAREILAGGVSLLKSNREEMDVLFPDRDGAQRLAKQETALVVTGAEDDIVYSGRQVRLANGSPLLAQVTATGCALGAVLAACLAVEPDPLIAAASGVSIFNIAAELAADRSRGPGSLVPELLDALYLLNEGDLQRHLGVVHAGDILDRRTL</sequence>
<keyword evidence="13" id="KW-1185">Reference proteome</keyword>
<protein>
    <recommendedName>
        <fullName evidence="11">Hydroxyethylthiazole kinase</fullName>
        <ecNumber evidence="11">2.7.1.50</ecNumber>
    </recommendedName>
    <alternativeName>
        <fullName evidence="11">4-methyl-5-beta-hydroxyethylthiazole kinase</fullName>
        <shortName evidence="11">TH kinase</shortName>
        <shortName evidence="11">Thz kinase</shortName>
    </alternativeName>
</protein>
<keyword evidence="5 11" id="KW-0479">Metal-binding</keyword>
<keyword evidence="4 11" id="KW-0808">Transferase</keyword>
<dbReference type="InterPro" id="IPR029056">
    <property type="entry name" value="Ribokinase-like"/>
</dbReference>
<accession>A0A1M7GN87</accession>